<dbReference type="InterPro" id="IPR016024">
    <property type="entry name" value="ARM-type_fold"/>
</dbReference>
<dbReference type="SMR" id="A2ETD4"/>
<dbReference type="OrthoDB" id="10670773at2759"/>
<protein>
    <submittedName>
        <fullName evidence="1">Uncharacterized protein</fullName>
    </submittedName>
</protein>
<dbReference type="AlphaFoldDB" id="A2ETD4"/>
<reference evidence="1" key="1">
    <citation type="submission" date="2006-10" db="EMBL/GenBank/DDBJ databases">
        <authorList>
            <person name="Amadeo P."/>
            <person name="Zhao Q."/>
            <person name="Wortman J."/>
            <person name="Fraser-Liggett C."/>
            <person name="Carlton J."/>
        </authorList>
    </citation>
    <scope>NUCLEOTIDE SEQUENCE</scope>
    <source>
        <strain evidence="1">G3</strain>
    </source>
</reference>
<dbReference type="Proteomes" id="UP000001542">
    <property type="component" value="Unassembled WGS sequence"/>
</dbReference>
<evidence type="ECO:0000313" key="2">
    <source>
        <dbReference type="Proteomes" id="UP000001542"/>
    </source>
</evidence>
<evidence type="ECO:0000313" key="1">
    <source>
        <dbReference type="EMBL" id="EAY04054.1"/>
    </source>
</evidence>
<organism evidence="1 2">
    <name type="scientific">Trichomonas vaginalis (strain ATCC PRA-98 / G3)</name>
    <dbReference type="NCBI Taxonomy" id="412133"/>
    <lineage>
        <taxon>Eukaryota</taxon>
        <taxon>Metamonada</taxon>
        <taxon>Parabasalia</taxon>
        <taxon>Trichomonadida</taxon>
        <taxon>Trichomonadidae</taxon>
        <taxon>Trichomonas</taxon>
    </lineage>
</organism>
<reference evidence="1" key="2">
    <citation type="journal article" date="2007" name="Science">
        <title>Draft genome sequence of the sexually transmitted pathogen Trichomonas vaginalis.</title>
        <authorList>
            <person name="Carlton J.M."/>
            <person name="Hirt R.P."/>
            <person name="Silva J.C."/>
            <person name="Delcher A.L."/>
            <person name="Schatz M."/>
            <person name="Zhao Q."/>
            <person name="Wortman J.R."/>
            <person name="Bidwell S.L."/>
            <person name="Alsmark U.C.M."/>
            <person name="Besteiro S."/>
            <person name="Sicheritz-Ponten T."/>
            <person name="Noel C.J."/>
            <person name="Dacks J.B."/>
            <person name="Foster P.G."/>
            <person name="Simillion C."/>
            <person name="Van de Peer Y."/>
            <person name="Miranda-Saavedra D."/>
            <person name="Barton G.J."/>
            <person name="Westrop G.D."/>
            <person name="Mueller S."/>
            <person name="Dessi D."/>
            <person name="Fiori P.L."/>
            <person name="Ren Q."/>
            <person name="Paulsen I."/>
            <person name="Zhang H."/>
            <person name="Bastida-Corcuera F.D."/>
            <person name="Simoes-Barbosa A."/>
            <person name="Brown M.T."/>
            <person name="Hayes R.D."/>
            <person name="Mukherjee M."/>
            <person name="Okumura C.Y."/>
            <person name="Schneider R."/>
            <person name="Smith A.J."/>
            <person name="Vanacova S."/>
            <person name="Villalvazo M."/>
            <person name="Haas B.J."/>
            <person name="Pertea M."/>
            <person name="Feldblyum T.V."/>
            <person name="Utterback T.R."/>
            <person name="Shu C.L."/>
            <person name="Osoegawa K."/>
            <person name="de Jong P.J."/>
            <person name="Hrdy I."/>
            <person name="Horvathova L."/>
            <person name="Zubacova Z."/>
            <person name="Dolezal P."/>
            <person name="Malik S.B."/>
            <person name="Logsdon J.M. Jr."/>
            <person name="Henze K."/>
            <person name="Gupta A."/>
            <person name="Wang C.C."/>
            <person name="Dunne R.L."/>
            <person name="Upcroft J.A."/>
            <person name="Upcroft P."/>
            <person name="White O."/>
            <person name="Salzberg S.L."/>
            <person name="Tang P."/>
            <person name="Chiu C.-H."/>
            <person name="Lee Y.-S."/>
            <person name="Embley T.M."/>
            <person name="Coombs G.H."/>
            <person name="Mottram J.C."/>
            <person name="Tachezy J."/>
            <person name="Fraser-Liggett C.M."/>
            <person name="Johnson P.J."/>
        </authorList>
    </citation>
    <scope>NUCLEOTIDE SEQUENCE [LARGE SCALE GENOMIC DNA]</scope>
    <source>
        <strain evidence="1">G3</strain>
    </source>
</reference>
<dbReference type="VEuPathDB" id="TrichDB:TVAGG3_0108840"/>
<keyword evidence="2" id="KW-1185">Reference proteome</keyword>
<dbReference type="VEuPathDB" id="TrichDB:TVAG_203580"/>
<dbReference type="KEGG" id="tva:4761902"/>
<accession>A2ETD4</accession>
<dbReference type="SUPFAM" id="SSF48371">
    <property type="entry name" value="ARM repeat"/>
    <property type="match status" value="1"/>
</dbReference>
<dbReference type="InParanoid" id="A2ETD4"/>
<proteinExistence type="predicted"/>
<name>A2ETD4_TRIV3</name>
<dbReference type="EMBL" id="DS113486">
    <property type="protein sequence ID" value="EAY04054.1"/>
    <property type="molecule type" value="Genomic_DNA"/>
</dbReference>
<sequence>MDTSTSPQRTGTTAAPFQNSLAARLERGELNLDSILLDRFAINSLKRNNKVLTEYILHNINQFIDILLNSSDKNLRNGAFKALQYGNKSILRTVADSPIVQNSGKGNVTEENVDNLAIIIETALSTFPELIRTQFKFIPSLIKYINHSSIEYMFQSLLSSEERLLPIHNFLKFIEFPKYVAFTAMKAEGEEKLLLMKLLQNCIENRVLMSSSVGSDAISLIKSCISSDNNEYRKFSFKFLYQAVIIDDYDEEIARLFIPDAIDAFSCTLGDYYYEYQVMAIKFLSRLIELRPVTTISLESDNVVQSLSEIFVKFNSHSFALSAVFEMIYKTIDDALFRQSIFNIFLPLVLNAIKEPASSTQHSFALRFLHDLEVIARRDILMQEELTQDIKSAFATYCQPFDDMIRSDSPVRSGELYDDIMDVVEIPFVQSRQLYDSQGF</sequence>
<dbReference type="RefSeq" id="XP_001316277.1">
    <property type="nucleotide sequence ID" value="XM_001316242.1"/>
</dbReference>
<gene>
    <name evidence="1" type="ORF">TVAG_203580</name>
</gene>